<dbReference type="Pfam" id="PF01527">
    <property type="entry name" value="HTH_Tnp_1"/>
    <property type="match status" value="1"/>
</dbReference>
<dbReference type="EMBL" id="JAVRFA010000203">
    <property type="protein sequence ID" value="MDT0399938.1"/>
    <property type="molecule type" value="Genomic_DNA"/>
</dbReference>
<dbReference type="SUPFAM" id="SSF46689">
    <property type="entry name" value="Homeodomain-like"/>
    <property type="match status" value="1"/>
</dbReference>
<evidence type="ECO:0000256" key="1">
    <source>
        <dbReference type="SAM" id="Coils"/>
    </source>
</evidence>
<evidence type="ECO:0008006" key="4">
    <source>
        <dbReference type="Google" id="ProtNLM"/>
    </source>
</evidence>
<name>A0ABU2Q672_9ACTN</name>
<feature type="coiled-coil region" evidence="1">
    <location>
        <begin position="59"/>
        <end position="86"/>
    </location>
</feature>
<reference evidence="3" key="1">
    <citation type="submission" date="2023-07" db="EMBL/GenBank/DDBJ databases">
        <title>30 novel species of actinomycetes from the DSMZ collection.</title>
        <authorList>
            <person name="Nouioui I."/>
        </authorList>
    </citation>
    <scope>NUCLEOTIDE SEQUENCE [LARGE SCALE GENOMIC DNA]</scope>
    <source>
        <strain evidence="3">DSM 41636</strain>
    </source>
</reference>
<dbReference type="Proteomes" id="UP001183881">
    <property type="component" value="Unassembled WGS sequence"/>
</dbReference>
<sequence>DLQNEANRILLDEGYSMDEVCAAMGFSESSMALWVHQLCAERGGLTPVASQALLEHQAITPEQLRIQQLEAKVQKLEHEKNVLKEFTAFLMSDASSGN</sequence>
<comment type="caution">
    <text evidence="2">The sequence shown here is derived from an EMBL/GenBank/DDBJ whole genome shotgun (WGS) entry which is preliminary data.</text>
</comment>
<organism evidence="2 3">
    <name type="scientific">Streptomyces edwardsiae</name>
    <dbReference type="NCBI Taxonomy" id="3075527"/>
    <lineage>
        <taxon>Bacteria</taxon>
        <taxon>Bacillati</taxon>
        <taxon>Actinomycetota</taxon>
        <taxon>Actinomycetes</taxon>
        <taxon>Kitasatosporales</taxon>
        <taxon>Streptomycetaceae</taxon>
        <taxon>Streptomyces</taxon>
    </lineage>
</organism>
<dbReference type="InterPro" id="IPR002514">
    <property type="entry name" value="Transposase_8"/>
</dbReference>
<protein>
    <recommendedName>
        <fullName evidence="4">Transposase</fullName>
    </recommendedName>
</protein>
<gene>
    <name evidence="2" type="ORF">RM705_35340</name>
</gene>
<feature type="non-terminal residue" evidence="2">
    <location>
        <position position="1"/>
    </location>
</feature>
<proteinExistence type="predicted"/>
<keyword evidence="1" id="KW-0175">Coiled coil</keyword>
<keyword evidence="3" id="KW-1185">Reference proteome</keyword>
<dbReference type="InterPro" id="IPR009057">
    <property type="entry name" value="Homeodomain-like_sf"/>
</dbReference>
<evidence type="ECO:0000313" key="3">
    <source>
        <dbReference type="Proteomes" id="UP001183881"/>
    </source>
</evidence>
<evidence type="ECO:0000313" key="2">
    <source>
        <dbReference type="EMBL" id="MDT0399938.1"/>
    </source>
</evidence>
<accession>A0ABU2Q672</accession>
<dbReference type="RefSeq" id="WP_394818155.1">
    <property type="nucleotide sequence ID" value="NZ_JAVRFA010000203.1"/>
</dbReference>